<feature type="transmembrane region" description="Helical" evidence="1">
    <location>
        <begin position="164"/>
        <end position="181"/>
    </location>
</feature>
<gene>
    <name evidence="2" type="ORF">TBIB3V08_LOCUS10662</name>
</gene>
<feature type="transmembrane region" description="Helical" evidence="1">
    <location>
        <begin position="210"/>
        <end position="228"/>
    </location>
</feature>
<evidence type="ECO:0008006" key="3">
    <source>
        <dbReference type="Google" id="ProtNLM"/>
    </source>
</evidence>
<name>A0A7R9I5Q0_9NEOP</name>
<organism evidence="2">
    <name type="scientific">Timema bartmani</name>
    <dbReference type="NCBI Taxonomy" id="61472"/>
    <lineage>
        <taxon>Eukaryota</taxon>
        <taxon>Metazoa</taxon>
        <taxon>Ecdysozoa</taxon>
        <taxon>Arthropoda</taxon>
        <taxon>Hexapoda</taxon>
        <taxon>Insecta</taxon>
        <taxon>Pterygota</taxon>
        <taxon>Neoptera</taxon>
        <taxon>Polyneoptera</taxon>
        <taxon>Phasmatodea</taxon>
        <taxon>Timematodea</taxon>
        <taxon>Timematoidea</taxon>
        <taxon>Timematidae</taxon>
        <taxon>Timema</taxon>
    </lineage>
</organism>
<evidence type="ECO:0000313" key="2">
    <source>
        <dbReference type="EMBL" id="CAD7448375.1"/>
    </source>
</evidence>
<dbReference type="AlphaFoldDB" id="A0A7R9I5Q0"/>
<protein>
    <recommendedName>
        <fullName evidence="3">Gustatory receptor</fullName>
    </recommendedName>
</protein>
<reference evidence="2" key="1">
    <citation type="submission" date="2020-11" db="EMBL/GenBank/DDBJ databases">
        <authorList>
            <person name="Tran Van P."/>
        </authorList>
    </citation>
    <scope>NUCLEOTIDE SEQUENCE</scope>
</reference>
<proteinExistence type="predicted"/>
<keyword evidence="1" id="KW-1133">Transmembrane helix</keyword>
<keyword evidence="1" id="KW-0472">Membrane</keyword>
<dbReference type="EMBL" id="OD569912">
    <property type="protein sequence ID" value="CAD7448375.1"/>
    <property type="molecule type" value="Genomic_DNA"/>
</dbReference>
<keyword evidence="1" id="KW-0812">Transmembrane</keyword>
<sequence>MQDALKNSYLECASAHDVEWPPRLLELALDYFPWDLSKVSFYPPNETPQSFEDIVARLHAAFTTVDVHILRRVQDYSIGHVERCIAIRGEHFEHLLWSNGVFIIISLLMEFTLHLVQVHYTLLVLVLREHLSYINHRLDSSIIKWEDVAAMAEHRRRIVGISQLTLYLVQLQFIFLVLMIREHLTYINQRLDGCITKWEEVVLLSEHRAGIVYVANLVHFTFLVLMMIREHLVYINHRLDGSVIKWVEVDILAEHRGGIVGVVRLVNATYSVQANDTALKVHAIIRRTNEASLKNKIVAALTTYLIILIQFQLSDQPAKEYQQERNVIHCLNLLNQTNSSYAVN</sequence>
<accession>A0A7R9I5Q0</accession>
<evidence type="ECO:0000256" key="1">
    <source>
        <dbReference type="SAM" id="Phobius"/>
    </source>
</evidence>